<dbReference type="AlphaFoldDB" id="A0A2M7BY64"/>
<evidence type="ECO:0000313" key="3">
    <source>
        <dbReference type="Proteomes" id="UP000230324"/>
    </source>
</evidence>
<dbReference type="Proteomes" id="UP000230324">
    <property type="component" value="Unassembled WGS sequence"/>
</dbReference>
<gene>
    <name evidence="2" type="ORF">COS47_01585</name>
</gene>
<evidence type="ECO:0000313" key="2">
    <source>
        <dbReference type="EMBL" id="PIV12616.1"/>
    </source>
</evidence>
<organism evidence="2 3">
    <name type="scientific">Candidatus Nealsonbacteria bacterium CG03_land_8_20_14_0_80_36_12</name>
    <dbReference type="NCBI Taxonomy" id="1974701"/>
    <lineage>
        <taxon>Bacteria</taxon>
        <taxon>Candidatus Nealsoniibacteriota</taxon>
    </lineage>
</organism>
<reference evidence="3" key="1">
    <citation type="submission" date="2017-09" db="EMBL/GenBank/DDBJ databases">
        <title>Depth-based differentiation of microbial function through sediment-hosted aquifers and enrichment of novel symbionts in the deep terrestrial subsurface.</title>
        <authorList>
            <person name="Probst A.J."/>
            <person name="Ladd B."/>
            <person name="Jarett J.K."/>
            <person name="Geller-Mcgrath D.E."/>
            <person name="Sieber C.M.K."/>
            <person name="Emerson J.B."/>
            <person name="Anantharaman K."/>
            <person name="Thomas B.C."/>
            <person name="Malmstrom R."/>
            <person name="Stieglmeier M."/>
            <person name="Klingl A."/>
            <person name="Woyke T."/>
            <person name="Ryan C.M."/>
            <person name="Banfield J.F."/>
        </authorList>
    </citation>
    <scope>NUCLEOTIDE SEQUENCE [LARGE SCALE GENOMIC DNA]</scope>
</reference>
<sequence length="163" mass="18367">MVGLAKKDNVLREKIVQIDSFIWKIVEDEVVTGSEMLTLWDLTQDFKKTKARFDKELNLAYGVKTTIILNPSTDTVLEEYLSKHNFHRRDSNGEVKRHLAILTGKDVTVLNIWHLGPIAFLLLILDCLVTAVGIVAFKTEGENVSLVILLFVCAVVLSLVLFL</sequence>
<keyword evidence="1" id="KW-1133">Transmembrane helix</keyword>
<feature type="transmembrane region" description="Helical" evidence="1">
    <location>
        <begin position="144"/>
        <end position="162"/>
    </location>
</feature>
<feature type="transmembrane region" description="Helical" evidence="1">
    <location>
        <begin position="112"/>
        <end position="137"/>
    </location>
</feature>
<dbReference type="EMBL" id="PEUV01000033">
    <property type="protein sequence ID" value="PIV12616.1"/>
    <property type="molecule type" value="Genomic_DNA"/>
</dbReference>
<accession>A0A2M7BY64</accession>
<proteinExistence type="predicted"/>
<keyword evidence="1" id="KW-0812">Transmembrane</keyword>
<evidence type="ECO:0000256" key="1">
    <source>
        <dbReference type="SAM" id="Phobius"/>
    </source>
</evidence>
<keyword evidence="1" id="KW-0472">Membrane</keyword>
<name>A0A2M7BY64_9BACT</name>
<protein>
    <submittedName>
        <fullName evidence="2">Uncharacterized protein</fullName>
    </submittedName>
</protein>
<comment type="caution">
    <text evidence="2">The sequence shown here is derived from an EMBL/GenBank/DDBJ whole genome shotgun (WGS) entry which is preliminary data.</text>
</comment>